<dbReference type="PANTHER" id="PTHR12963:SF4">
    <property type="entry name" value="ACTIVATING SIGNAL COINTEGRATOR 1"/>
    <property type="match status" value="1"/>
</dbReference>
<dbReference type="GO" id="GO:0008270">
    <property type="term" value="F:zinc ion binding"/>
    <property type="evidence" value="ECO:0007669"/>
    <property type="project" value="InterPro"/>
</dbReference>
<dbReference type="Proteomes" id="UP000053660">
    <property type="component" value="Unassembled WGS sequence"/>
</dbReference>
<dbReference type="InterPro" id="IPR039128">
    <property type="entry name" value="TRIP4-like"/>
</dbReference>
<protein>
    <recommendedName>
        <fullName evidence="1">TRIP4/RQT4 C2HC5-type zinc finger domain-containing protein</fullName>
    </recommendedName>
</protein>
<dbReference type="PANTHER" id="PTHR12963">
    <property type="entry name" value="THYROID RECEPTOR INTERACTING PROTEIN RELATED"/>
    <property type="match status" value="1"/>
</dbReference>
<name>A0A0B1TN84_OESDE</name>
<dbReference type="GO" id="GO:0005634">
    <property type="term" value="C:nucleus"/>
    <property type="evidence" value="ECO:0007669"/>
    <property type="project" value="InterPro"/>
</dbReference>
<dbReference type="GO" id="GO:0072344">
    <property type="term" value="P:rescue of stalled ribosome"/>
    <property type="evidence" value="ECO:0007669"/>
    <property type="project" value="InterPro"/>
</dbReference>
<proteinExistence type="predicted"/>
<sequence>MGCGKIVCTQEGSGPCFFCGTLVCTKEEREILERGSRKSIELYNQLMGTEKHGLAKEFSLSSIGAEFQQATQFRNKLLAADADS</sequence>
<organism evidence="2 3">
    <name type="scientific">Oesophagostomum dentatum</name>
    <name type="common">Nodular worm</name>
    <dbReference type="NCBI Taxonomy" id="61180"/>
    <lineage>
        <taxon>Eukaryota</taxon>
        <taxon>Metazoa</taxon>
        <taxon>Ecdysozoa</taxon>
        <taxon>Nematoda</taxon>
        <taxon>Chromadorea</taxon>
        <taxon>Rhabditida</taxon>
        <taxon>Rhabditina</taxon>
        <taxon>Rhabditomorpha</taxon>
        <taxon>Strongyloidea</taxon>
        <taxon>Strongylidae</taxon>
        <taxon>Oesophagostomum</taxon>
    </lineage>
</organism>
<evidence type="ECO:0000313" key="3">
    <source>
        <dbReference type="Proteomes" id="UP000053660"/>
    </source>
</evidence>
<accession>A0A0B1TN84</accession>
<reference evidence="2 3" key="1">
    <citation type="submission" date="2014-03" db="EMBL/GenBank/DDBJ databases">
        <title>Draft genome of the hookworm Oesophagostomum dentatum.</title>
        <authorList>
            <person name="Mitreva M."/>
        </authorList>
    </citation>
    <scope>NUCLEOTIDE SEQUENCE [LARGE SCALE GENOMIC DNA]</scope>
    <source>
        <strain evidence="2 3">OD-Hann</strain>
    </source>
</reference>
<evidence type="ECO:0000313" key="2">
    <source>
        <dbReference type="EMBL" id="KHJ98689.1"/>
    </source>
</evidence>
<feature type="domain" description="TRIP4/RQT4 C2HC5-type zinc finger" evidence="1">
    <location>
        <begin position="2"/>
        <end position="30"/>
    </location>
</feature>
<dbReference type="GO" id="GO:0180022">
    <property type="term" value="C:RQC-trigger complex"/>
    <property type="evidence" value="ECO:0007669"/>
    <property type="project" value="InterPro"/>
</dbReference>
<evidence type="ECO:0000259" key="1">
    <source>
        <dbReference type="Pfam" id="PF06221"/>
    </source>
</evidence>
<keyword evidence="3" id="KW-1185">Reference proteome</keyword>
<gene>
    <name evidence="2" type="ORF">OESDEN_01336</name>
</gene>
<dbReference type="AlphaFoldDB" id="A0A0B1TN84"/>
<dbReference type="GO" id="GO:0045893">
    <property type="term" value="P:positive regulation of DNA-templated transcription"/>
    <property type="evidence" value="ECO:0007669"/>
    <property type="project" value="TreeGrafter"/>
</dbReference>
<dbReference type="Pfam" id="PF06221">
    <property type="entry name" value="zf-C2HC5"/>
    <property type="match status" value="1"/>
</dbReference>
<dbReference type="InterPro" id="IPR009349">
    <property type="entry name" value="TRIP4/RQT4_C2HC5_Znf"/>
</dbReference>
<dbReference type="OrthoDB" id="338816at2759"/>
<dbReference type="EMBL" id="KN549285">
    <property type="protein sequence ID" value="KHJ98689.1"/>
    <property type="molecule type" value="Genomic_DNA"/>
</dbReference>